<evidence type="ECO:0000313" key="3">
    <source>
        <dbReference type="Proteomes" id="UP000254396"/>
    </source>
</evidence>
<organism evidence="2 3">
    <name type="scientific">Enterococcus faecalis</name>
    <name type="common">Streptococcus faecalis</name>
    <dbReference type="NCBI Taxonomy" id="1351"/>
    <lineage>
        <taxon>Bacteria</taxon>
        <taxon>Bacillati</taxon>
        <taxon>Bacillota</taxon>
        <taxon>Bacilli</taxon>
        <taxon>Lactobacillales</taxon>
        <taxon>Enterococcaceae</taxon>
        <taxon>Enterococcus</taxon>
    </lineage>
</organism>
<accession>A0AAX2KW24</accession>
<sequence>MKCSFASFGEDGKEILPTKENPFVFSGASLIHVVKTLRMSSVKVGNTDTVHEINGSKVARHGNKVYS</sequence>
<dbReference type="EMBL" id="UGIX01000005">
    <property type="protein sequence ID" value="STQ83111.1"/>
    <property type="molecule type" value="Genomic_DNA"/>
</dbReference>
<dbReference type="SUPFAM" id="SSF74914">
    <property type="entry name" value="V-region of surface antigen I/II (SA I/II, PAC)"/>
    <property type="match status" value="1"/>
</dbReference>
<reference evidence="2 3" key="1">
    <citation type="submission" date="2018-06" db="EMBL/GenBank/DDBJ databases">
        <authorList>
            <consortium name="Pathogen Informatics"/>
            <person name="Doyle S."/>
        </authorList>
    </citation>
    <scope>NUCLEOTIDE SEQUENCE [LARGE SCALE GENOMIC DNA]</scope>
    <source>
        <strain evidence="2 3">NCTC13379</strain>
    </source>
</reference>
<evidence type="ECO:0000313" key="2">
    <source>
        <dbReference type="EMBL" id="STQ83111.1"/>
    </source>
</evidence>
<dbReference type="InterPro" id="IPR036234">
    <property type="entry name" value="SA_I/II_PAC_V_sf"/>
</dbReference>
<dbReference type="InterPro" id="IPR013574">
    <property type="entry name" value="Glucan-bd_C/Surface_Ag-I/II_V"/>
</dbReference>
<gene>
    <name evidence="2" type="primary">asa1_11</name>
    <name evidence="2" type="ORF">NCTC13379_03556</name>
</gene>
<feature type="domain" description="Glucan-binding protein C/Surface antigen I/II V-domain" evidence="1">
    <location>
        <begin position="3"/>
        <end position="67"/>
    </location>
</feature>
<name>A0AAX2KW24_ENTFL</name>
<dbReference type="Pfam" id="PF08363">
    <property type="entry name" value="GbpC"/>
    <property type="match status" value="1"/>
</dbReference>
<evidence type="ECO:0000259" key="1">
    <source>
        <dbReference type="Pfam" id="PF08363"/>
    </source>
</evidence>
<protein>
    <submittedName>
        <fullName evidence="2">Aggregation substance</fullName>
    </submittedName>
</protein>
<dbReference type="Proteomes" id="UP000254396">
    <property type="component" value="Unassembled WGS sequence"/>
</dbReference>
<dbReference type="AlphaFoldDB" id="A0AAX2KW24"/>
<comment type="caution">
    <text evidence="2">The sequence shown here is derived from an EMBL/GenBank/DDBJ whole genome shotgun (WGS) entry which is preliminary data.</text>
</comment>
<dbReference type="Gene3D" id="2.60.530.10">
    <property type="entry name" value="Major cell-surface adhesin PAc"/>
    <property type="match status" value="1"/>
</dbReference>
<proteinExistence type="predicted"/>